<keyword evidence="2" id="KW-1185">Reference proteome</keyword>
<dbReference type="InterPro" id="IPR036179">
    <property type="entry name" value="Ig-like_dom_sf"/>
</dbReference>
<dbReference type="PANTHER" id="PTHR23266">
    <property type="entry name" value="IMMUNOGLOBULIN HEAVY CHAIN"/>
    <property type="match status" value="1"/>
</dbReference>
<dbReference type="SUPFAM" id="SSF48726">
    <property type="entry name" value="Immunoglobulin"/>
    <property type="match status" value="1"/>
</dbReference>
<proteinExistence type="predicted"/>
<dbReference type="Gene3D" id="2.60.40.10">
    <property type="entry name" value="Immunoglobulins"/>
    <property type="match status" value="1"/>
</dbReference>
<evidence type="ECO:0000313" key="1">
    <source>
        <dbReference type="EMBL" id="KFO86874.1"/>
    </source>
</evidence>
<sequence>APEKVLDYVAGISSSGSSTNYTPSVKGRFTISWDNAQSTVTLQMSGLKAEDSGT</sequence>
<feature type="non-terminal residue" evidence="1">
    <location>
        <position position="54"/>
    </location>
</feature>
<gene>
    <name evidence="1" type="ORF">N320_00960</name>
</gene>
<organism evidence="1 2">
    <name type="scientific">Buceros rhinoceros silvestris</name>
    <dbReference type="NCBI Taxonomy" id="175836"/>
    <lineage>
        <taxon>Eukaryota</taxon>
        <taxon>Metazoa</taxon>
        <taxon>Chordata</taxon>
        <taxon>Craniata</taxon>
        <taxon>Vertebrata</taxon>
        <taxon>Euteleostomi</taxon>
        <taxon>Archelosauria</taxon>
        <taxon>Archosauria</taxon>
        <taxon>Dinosauria</taxon>
        <taxon>Saurischia</taxon>
        <taxon>Theropoda</taxon>
        <taxon>Coelurosauria</taxon>
        <taxon>Aves</taxon>
        <taxon>Neognathae</taxon>
        <taxon>Neoaves</taxon>
        <taxon>Telluraves</taxon>
        <taxon>Coraciimorphae</taxon>
        <taxon>Bucerotiformes</taxon>
        <taxon>Bucerotidae</taxon>
        <taxon>Buceros</taxon>
    </lineage>
</organism>
<feature type="non-terminal residue" evidence="1">
    <location>
        <position position="1"/>
    </location>
</feature>
<dbReference type="Proteomes" id="UP000054064">
    <property type="component" value="Unassembled WGS sequence"/>
</dbReference>
<dbReference type="InterPro" id="IPR050199">
    <property type="entry name" value="IgHV"/>
</dbReference>
<dbReference type="InterPro" id="IPR013783">
    <property type="entry name" value="Ig-like_fold"/>
</dbReference>
<reference evidence="1 2" key="1">
    <citation type="submission" date="2014-04" db="EMBL/GenBank/DDBJ databases">
        <title>Genome evolution of avian class.</title>
        <authorList>
            <person name="Zhang G."/>
            <person name="Li C."/>
        </authorList>
    </citation>
    <scope>NUCLEOTIDE SEQUENCE [LARGE SCALE GENOMIC DNA]</scope>
    <source>
        <strain evidence="1">BGI_N320</strain>
    </source>
</reference>
<evidence type="ECO:0000313" key="2">
    <source>
        <dbReference type="Proteomes" id="UP000054064"/>
    </source>
</evidence>
<name>A0A091GUL8_BUCRH</name>
<dbReference type="EMBL" id="KL512448">
    <property type="protein sequence ID" value="KFO86874.1"/>
    <property type="molecule type" value="Genomic_DNA"/>
</dbReference>
<protein>
    <submittedName>
        <fullName evidence="1">Ig heavy chain V region 345</fullName>
    </submittedName>
</protein>
<accession>A0A091GUL8</accession>
<dbReference type="AlphaFoldDB" id="A0A091GUL8"/>